<accession>A0ABV5JGY8</accession>
<dbReference type="EMBL" id="JBHMEA010000026">
    <property type="protein sequence ID" value="MFB9231762.1"/>
    <property type="molecule type" value="Genomic_DNA"/>
</dbReference>
<protein>
    <submittedName>
        <fullName evidence="1">DUF6522 family protein</fullName>
    </submittedName>
</protein>
<reference evidence="1 2" key="1">
    <citation type="submission" date="2024-09" db="EMBL/GenBank/DDBJ databases">
        <authorList>
            <person name="Sun Q."/>
            <person name="Mori K."/>
        </authorList>
    </citation>
    <scope>NUCLEOTIDE SEQUENCE [LARGE SCALE GENOMIC DNA]</scope>
    <source>
        <strain evidence="1 2">CECT 8726</strain>
    </source>
</reference>
<dbReference type="Proteomes" id="UP001589683">
    <property type="component" value="Unassembled WGS sequence"/>
</dbReference>
<dbReference type="InterPro" id="IPR045389">
    <property type="entry name" value="DUF6522"/>
</dbReference>
<proteinExistence type="predicted"/>
<evidence type="ECO:0000313" key="2">
    <source>
        <dbReference type="Proteomes" id="UP001589683"/>
    </source>
</evidence>
<comment type="caution">
    <text evidence="1">The sequence shown here is derived from an EMBL/GenBank/DDBJ whole genome shotgun (WGS) entry which is preliminary data.</text>
</comment>
<name>A0ABV5JGY8_9RHOB</name>
<dbReference type="RefSeq" id="WP_213889849.1">
    <property type="nucleotide sequence ID" value="NZ_JAGFNU010000008.1"/>
</dbReference>
<keyword evidence="2" id="KW-1185">Reference proteome</keyword>
<sequence length="100" mass="10842">MSAVSIGDEQVTVQAALVAEGFGLDEQRLRDLMQAGTITTRCETGEGEDAGRTRLNFLYGNRVLRLTVDAAGEMVEPAQIDFVRSTQSQTRQHGRDGAAE</sequence>
<evidence type="ECO:0000313" key="1">
    <source>
        <dbReference type="EMBL" id="MFB9231762.1"/>
    </source>
</evidence>
<dbReference type="Pfam" id="PF20132">
    <property type="entry name" value="DUF6522"/>
    <property type="match status" value="1"/>
</dbReference>
<organism evidence="1 2">
    <name type="scientific">Pseudohalocynthiibacter aestuariivivens</name>
    <dbReference type="NCBI Taxonomy" id="1591409"/>
    <lineage>
        <taxon>Bacteria</taxon>
        <taxon>Pseudomonadati</taxon>
        <taxon>Pseudomonadota</taxon>
        <taxon>Alphaproteobacteria</taxon>
        <taxon>Rhodobacterales</taxon>
        <taxon>Paracoccaceae</taxon>
        <taxon>Pseudohalocynthiibacter</taxon>
    </lineage>
</organism>
<gene>
    <name evidence="1" type="ORF">ACFFUT_08190</name>
</gene>